<dbReference type="CDD" id="cd20071">
    <property type="entry name" value="SET_SMYD"/>
    <property type="match status" value="1"/>
</dbReference>
<dbReference type="SUPFAM" id="SSF82199">
    <property type="entry name" value="SET domain"/>
    <property type="match status" value="1"/>
</dbReference>
<dbReference type="SMART" id="SM00317">
    <property type="entry name" value="SET"/>
    <property type="match status" value="1"/>
</dbReference>
<evidence type="ECO:0000256" key="1">
    <source>
        <dbReference type="PROSITE-ProRule" id="PRU00339"/>
    </source>
</evidence>
<name>A0A7U2HU69_PHANO</name>
<dbReference type="PROSITE" id="PS50280">
    <property type="entry name" value="SET"/>
    <property type="match status" value="1"/>
</dbReference>
<keyword evidence="4" id="KW-1185">Reference proteome</keyword>
<dbReference type="SMART" id="SM00028">
    <property type="entry name" value="TPR"/>
    <property type="match status" value="2"/>
</dbReference>
<dbReference type="OrthoDB" id="438641at2759"/>
<keyword evidence="1" id="KW-0802">TPR repeat</keyword>
<dbReference type="PROSITE" id="PS50005">
    <property type="entry name" value="TPR"/>
    <property type="match status" value="1"/>
</dbReference>
<dbReference type="Proteomes" id="UP000663193">
    <property type="component" value="Chromosome 1"/>
</dbReference>
<dbReference type="PANTHER" id="PTHR47643">
    <property type="entry name" value="TPR DOMAIN PROTEIN (AFU_ORTHOLOGUE AFUA_5G12710)"/>
    <property type="match status" value="1"/>
</dbReference>
<dbReference type="Gene3D" id="1.25.40.10">
    <property type="entry name" value="Tetratricopeptide repeat domain"/>
    <property type="match status" value="1"/>
</dbReference>
<evidence type="ECO:0000313" key="3">
    <source>
        <dbReference type="EMBL" id="QRC90449.1"/>
    </source>
</evidence>
<feature type="domain" description="SET" evidence="2">
    <location>
        <begin position="369"/>
        <end position="541"/>
    </location>
</feature>
<dbReference type="SUPFAM" id="SSF48452">
    <property type="entry name" value="TPR-like"/>
    <property type="match status" value="1"/>
</dbReference>
<dbReference type="RefSeq" id="XP_001800144.1">
    <property type="nucleotide sequence ID" value="XM_001800092.1"/>
</dbReference>
<protein>
    <recommendedName>
        <fullName evidence="2">SET domain-containing protein</fullName>
    </recommendedName>
</protein>
<dbReference type="InterPro" id="IPR019734">
    <property type="entry name" value="TPR_rpt"/>
</dbReference>
<sequence length="645" mass="71683">MAHQNHSNTIYLTEQDSNRIRATAKNRIKTASEAKGNGRQPREATPSIQQATGASLMADMGGAPDPDMTEAQGGTLPALTIGAPYPACTLDLDELEEMAFTDLKMETHHRGKKLVIKRASPVVGLAIRSWCMVQDEEGKETERLEFGLHKLRHAEEVLELTKQFVIKEPYYTMTDEGEATIRIDHPSDLVSIMDEIAESEFKDAEAAEKAATKCKNKGNAALKEQDLPEAYARYSEGLKIATANSIESLARDISRNRAYVSLLLGQLDGVLEDAKASLINEDDQRSKDLDSKAYFRAGSAAYSLGQYALAKKLFEEQQKLAPGDKDARTYLKRITARVREQESGGYDFTKMRLNLSQARSRVDAATFTGSTEVKDSKSKGRGLFATRNLATGEVIMCEKAFCVVWGYEREAMTAMTYDLRDDRIRVSPIGLSRALVQKLISNPSQIPAVMDLYGDWAGSDSNEEVVDVFRIHDIMSRNAFGPGNQFGEENARNASTGLWVYAAYINHSCIPNATKEYIGDMMILRATRAIAAGEEIFHAYDVSSDYDARQASLMTTWGFKCACKLCEAESKDSAEVRAKREELRGEADGIVAREHWANVKRLTIVKAQRVARGIEETYDAKRYEGLPKLAGRNVQEWLSKATPRK</sequence>
<dbReference type="Pfam" id="PF00856">
    <property type="entry name" value="SET"/>
    <property type="match status" value="1"/>
</dbReference>
<dbReference type="InterPro" id="IPR053209">
    <property type="entry name" value="Gramillin-biosynth_MTr"/>
</dbReference>
<dbReference type="InterPro" id="IPR001214">
    <property type="entry name" value="SET_dom"/>
</dbReference>
<dbReference type="AlphaFoldDB" id="A0A7U2HU69"/>
<accession>A0A7U2HU69</accession>
<evidence type="ECO:0000313" key="4">
    <source>
        <dbReference type="Proteomes" id="UP000663193"/>
    </source>
</evidence>
<dbReference type="PANTHER" id="PTHR47643:SF2">
    <property type="entry name" value="TPR DOMAIN PROTEIN (AFU_ORTHOLOGUE AFUA_5G12710)"/>
    <property type="match status" value="1"/>
</dbReference>
<dbReference type="InterPro" id="IPR046341">
    <property type="entry name" value="SET_dom_sf"/>
</dbReference>
<evidence type="ECO:0000259" key="2">
    <source>
        <dbReference type="PROSITE" id="PS50280"/>
    </source>
</evidence>
<dbReference type="KEGG" id="pno:SNOG_09858"/>
<dbReference type="InterPro" id="IPR011990">
    <property type="entry name" value="TPR-like_helical_dom_sf"/>
</dbReference>
<feature type="repeat" description="TPR" evidence="1">
    <location>
        <begin position="291"/>
        <end position="324"/>
    </location>
</feature>
<reference evidence="4" key="1">
    <citation type="journal article" date="2021" name="BMC Genomics">
        <title>Chromosome-level genome assembly and manually-curated proteome of model necrotroph Parastagonospora nodorum Sn15 reveals a genome-wide trove of candidate effector homologs, and redundancy of virulence-related functions within an accessory chromosome.</title>
        <authorList>
            <person name="Bertazzoni S."/>
            <person name="Jones D.A.B."/>
            <person name="Phan H.T."/>
            <person name="Tan K.-C."/>
            <person name="Hane J.K."/>
        </authorList>
    </citation>
    <scope>NUCLEOTIDE SEQUENCE [LARGE SCALE GENOMIC DNA]</scope>
    <source>
        <strain evidence="4">SN15 / ATCC MYA-4574 / FGSC 10173)</strain>
    </source>
</reference>
<proteinExistence type="predicted"/>
<dbReference type="EMBL" id="CP069023">
    <property type="protein sequence ID" value="QRC90449.1"/>
    <property type="molecule type" value="Genomic_DNA"/>
</dbReference>
<dbReference type="VEuPathDB" id="FungiDB:JI435_098580"/>
<dbReference type="Gene3D" id="2.170.270.10">
    <property type="entry name" value="SET domain"/>
    <property type="match status" value="1"/>
</dbReference>
<organism evidence="3 4">
    <name type="scientific">Phaeosphaeria nodorum (strain SN15 / ATCC MYA-4574 / FGSC 10173)</name>
    <name type="common">Glume blotch fungus</name>
    <name type="synonym">Parastagonospora nodorum</name>
    <dbReference type="NCBI Taxonomy" id="321614"/>
    <lineage>
        <taxon>Eukaryota</taxon>
        <taxon>Fungi</taxon>
        <taxon>Dikarya</taxon>
        <taxon>Ascomycota</taxon>
        <taxon>Pezizomycotina</taxon>
        <taxon>Dothideomycetes</taxon>
        <taxon>Pleosporomycetidae</taxon>
        <taxon>Pleosporales</taxon>
        <taxon>Pleosporineae</taxon>
        <taxon>Phaeosphaeriaceae</taxon>
        <taxon>Parastagonospora</taxon>
    </lineage>
</organism>
<gene>
    <name evidence="3" type="ORF">JI435_098580</name>
</gene>